<dbReference type="InParanoid" id="A0A5C3NVU4"/>
<sequence length="146" mass="16173">MRWETRAVWEQHRQSAITFATLLRISRFSGSAASAGAARTRRLAGMSLLVLPSYILSSTSSGRRLHPFLLRWSHANRKPRARSDGARGFDMFSTGAGCASAEARGTKARRETQTRTKGKAAPHAESDGRRLMAHRPARLLSWKPSL</sequence>
<accession>A0A5C3NVU4</accession>
<evidence type="ECO:0000313" key="2">
    <source>
        <dbReference type="EMBL" id="TFK81421.1"/>
    </source>
</evidence>
<organism evidence="2 3">
    <name type="scientific">Polyporus arcularius HHB13444</name>
    <dbReference type="NCBI Taxonomy" id="1314778"/>
    <lineage>
        <taxon>Eukaryota</taxon>
        <taxon>Fungi</taxon>
        <taxon>Dikarya</taxon>
        <taxon>Basidiomycota</taxon>
        <taxon>Agaricomycotina</taxon>
        <taxon>Agaricomycetes</taxon>
        <taxon>Polyporales</taxon>
        <taxon>Polyporaceae</taxon>
        <taxon>Polyporus</taxon>
    </lineage>
</organism>
<proteinExistence type="predicted"/>
<feature type="region of interest" description="Disordered" evidence="1">
    <location>
        <begin position="100"/>
        <end position="134"/>
    </location>
</feature>
<evidence type="ECO:0000313" key="3">
    <source>
        <dbReference type="Proteomes" id="UP000308197"/>
    </source>
</evidence>
<protein>
    <submittedName>
        <fullName evidence="2">Uncharacterized protein</fullName>
    </submittedName>
</protein>
<dbReference type="AlphaFoldDB" id="A0A5C3NVU4"/>
<gene>
    <name evidence="2" type="ORF">K466DRAFT_339508</name>
</gene>
<evidence type="ECO:0000256" key="1">
    <source>
        <dbReference type="SAM" id="MobiDB-lite"/>
    </source>
</evidence>
<keyword evidence="3" id="KW-1185">Reference proteome</keyword>
<name>A0A5C3NVU4_9APHY</name>
<feature type="compositionally biased region" description="Basic and acidic residues" evidence="1">
    <location>
        <begin position="104"/>
        <end position="114"/>
    </location>
</feature>
<reference evidence="2 3" key="1">
    <citation type="journal article" date="2019" name="Nat. Ecol. Evol.">
        <title>Megaphylogeny resolves global patterns of mushroom evolution.</title>
        <authorList>
            <person name="Varga T."/>
            <person name="Krizsan K."/>
            <person name="Foldi C."/>
            <person name="Dima B."/>
            <person name="Sanchez-Garcia M."/>
            <person name="Sanchez-Ramirez S."/>
            <person name="Szollosi G.J."/>
            <person name="Szarkandi J.G."/>
            <person name="Papp V."/>
            <person name="Albert L."/>
            <person name="Andreopoulos W."/>
            <person name="Angelini C."/>
            <person name="Antonin V."/>
            <person name="Barry K.W."/>
            <person name="Bougher N.L."/>
            <person name="Buchanan P."/>
            <person name="Buyck B."/>
            <person name="Bense V."/>
            <person name="Catcheside P."/>
            <person name="Chovatia M."/>
            <person name="Cooper J."/>
            <person name="Damon W."/>
            <person name="Desjardin D."/>
            <person name="Finy P."/>
            <person name="Geml J."/>
            <person name="Haridas S."/>
            <person name="Hughes K."/>
            <person name="Justo A."/>
            <person name="Karasinski D."/>
            <person name="Kautmanova I."/>
            <person name="Kiss B."/>
            <person name="Kocsube S."/>
            <person name="Kotiranta H."/>
            <person name="LaButti K.M."/>
            <person name="Lechner B.E."/>
            <person name="Liimatainen K."/>
            <person name="Lipzen A."/>
            <person name="Lukacs Z."/>
            <person name="Mihaltcheva S."/>
            <person name="Morgado L.N."/>
            <person name="Niskanen T."/>
            <person name="Noordeloos M.E."/>
            <person name="Ohm R.A."/>
            <person name="Ortiz-Santana B."/>
            <person name="Ovrebo C."/>
            <person name="Racz N."/>
            <person name="Riley R."/>
            <person name="Savchenko A."/>
            <person name="Shiryaev A."/>
            <person name="Soop K."/>
            <person name="Spirin V."/>
            <person name="Szebenyi C."/>
            <person name="Tomsovsky M."/>
            <person name="Tulloss R.E."/>
            <person name="Uehling J."/>
            <person name="Grigoriev I.V."/>
            <person name="Vagvolgyi C."/>
            <person name="Papp T."/>
            <person name="Martin F.M."/>
            <person name="Miettinen O."/>
            <person name="Hibbett D.S."/>
            <person name="Nagy L.G."/>
        </authorList>
    </citation>
    <scope>NUCLEOTIDE SEQUENCE [LARGE SCALE GENOMIC DNA]</scope>
    <source>
        <strain evidence="2 3">HHB13444</strain>
    </source>
</reference>
<dbReference type="EMBL" id="ML211605">
    <property type="protein sequence ID" value="TFK81421.1"/>
    <property type="molecule type" value="Genomic_DNA"/>
</dbReference>
<dbReference type="Proteomes" id="UP000308197">
    <property type="component" value="Unassembled WGS sequence"/>
</dbReference>